<accession>J5EJR9</accession>
<evidence type="ECO:0000313" key="2">
    <source>
        <dbReference type="EMBL" id="EJO90891.1"/>
    </source>
</evidence>
<comment type="caution">
    <text evidence="2">The sequence shown here is derived from an EMBL/GenBank/DDBJ whole genome shotgun (WGS) entry which is preliminary data.</text>
</comment>
<dbReference type="eggNOG" id="ENOG502Z9JM">
    <property type="taxonomic scope" value="Bacteria"/>
</dbReference>
<evidence type="ECO:0000313" key="3">
    <source>
        <dbReference type="Proteomes" id="UP000006455"/>
    </source>
</evidence>
<dbReference type="Pfam" id="PF10712">
    <property type="entry name" value="NAD-GH"/>
    <property type="match status" value="1"/>
</dbReference>
<dbReference type="AlphaFoldDB" id="J5EJR9"/>
<dbReference type="Proteomes" id="UP000006455">
    <property type="component" value="Unassembled WGS sequence"/>
</dbReference>
<reference evidence="2 3" key="1">
    <citation type="journal article" date="2011" name="J. Bacteriol.">
        <title>Genome sequence of the Mycobacterium colombiense type strain, CECT 3035.</title>
        <authorList>
            <person name="Gonzalez-Perez M."/>
            <person name="Murcia M.I."/>
            <person name="Landsman D."/>
            <person name="Jordan I.K."/>
            <person name="Marino-Ramirez L."/>
        </authorList>
    </citation>
    <scope>NUCLEOTIDE SEQUENCE [LARGE SCALE GENOMIC DNA]</scope>
    <source>
        <strain evidence="2 3">CECT 3035</strain>
    </source>
</reference>
<dbReference type="InterPro" id="IPR019651">
    <property type="entry name" value="Glutamate_DH_NAD-spec"/>
</dbReference>
<feature type="compositionally biased region" description="Basic and acidic residues" evidence="1">
    <location>
        <begin position="620"/>
        <end position="630"/>
    </location>
</feature>
<proteinExistence type="predicted"/>
<dbReference type="EMBL" id="AFVW02000001">
    <property type="protein sequence ID" value="EJO90891.1"/>
    <property type="molecule type" value="Genomic_DNA"/>
</dbReference>
<gene>
    <name evidence="2" type="ORF">MCOL_V201640</name>
</gene>
<protein>
    <submittedName>
        <fullName evidence="2">NAD-specific glutamate dehydrogenase</fullName>
    </submittedName>
</protein>
<evidence type="ECO:0000256" key="1">
    <source>
        <dbReference type="SAM" id="MobiDB-lite"/>
    </source>
</evidence>
<organism evidence="2 3">
    <name type="scientific">Mycobacterium colombiense CECT 3035</name>
    <dbReference type="NCBI Taxonomy" id="1041522"/>
    <lineage>
        <taxon>Bacteria</taxon>
        <taxon>Bacillati</taxon>
        <taxon>Actinomycetota</taxon>
        <taxon>Actinomycetes</taxon>
        <taxon>Mycobacteriales</taxon>
        <taxon>Mycobacteriaceae</taxon>
        <taxon>Mycobacterium</taxon>
        <taxon>Mycobacterium avium complex (MAC)</taxon>
    </lineage>
</organism>
<sequence>MGCLPSLGLPVIVDHLRVHDVVSGARPVAGRTATGLFAGGLGGLVDRLSERLGLLAQLLHRRLDRGDVGAAQSRLGLGDRGVNLGQRVLGDLRAALGLALILDELLRLVDQRFGLVADVGLFATLTVLLGVRLGVLDHPVDLLLGQAGALLDFDRVLLAGALVLGRDVHDAVGVDVEGDLDLRDAARSRRDAGELEGAEQLVVRSDFALTLEDLDLHRRLVVVGRGEGLRPLGGDGGVALDELGHHATLGLDTQAQRRNVKQQNVFHLTLQNTSLKGRPDRYNFVGVDALVGLLASGELLDQFGHRGHPGGTTHQHHVVDFGHRDTGVLDHRLEGLAGAVQQILCDALEFGAGQLLVEEERVLVRVDGDVGQVDRSALRTRELDLGLLGGLTQPLHRHLVLGQVNSAGALELVDQPLDDAVIPVVPTEVVVTAGGADLDHTLADLEQRDVERTATEVEDQDGLFLLALVQAVGQRGRGRLVDDAQHVQACDLAGLLGRLTLGVVEVRRHGDDRVGDVLTQVSLGVALQLHQHAGADLLSGVLLVVDLDGPVATHVPLDRTDGAVDVGDRLVLGGLADEHLAVARERNDRRRGPRTLGVGDDDRVTALEDCDDGVGGPEVDTDRTSHSDSS</sequence>
<name>J5EJR9_9MYCO</name>
<feature type="region of interest" description="Disordered" evidence="1">
    <location>
        <begin position="587"/>
        <end position="630"/>
    </location>
</feature>